<evidence type="ECO:0000256" key="9">
    <source>
        <dbReference type="ARBA" id="ARBA00022842"/>
    </source>
</evidence>
<dbReference type="InterPro" id="IPR015793">
    <property type="entry name" value="Pyrv_Knase_brl"/>
</dbReference>
<dbReference type="GO" id="GO:0004743">
    <property type="term" value="F:pyruvate kinase activity"/>
    <property type="evidence" value="ECO:0007669"/>
    <property type="project" value="UniProtKB-UniRule"/>
</dbReference>
<evidence type="ECO:0000259" key="14">
    <source>
        <dbReference type="Pfam" id="PF00224"/>
    </source>
</evidence>
<dbReference type="PANTHER" id="PTHR11817">
    <property type="entry name" value="PYRUVATE KINASE"/>
    <property type="match status" value="1"/>
</dbReference>
<evidence type="ECO:0000256" key="6">
    <source>
        <dbReference type="ARBA" id="ARBA00022741"/>
    </source>
</evidence>
<dbReference type="GO" id="GO:0016301">
    <property type="term" value="F:kinase activity"/>
    <property type="evidence" value="ECO:0007669"/>
    <property type="project" value="UniProtKB-KW"/>
</dbReference>
<organism evidence="15 16">
    <name type="scientific">Henriciella mobilis</name>
    <dbReference type="NCBI Taxonomy" id="2305467"/>
    <lineage>
        <taxon>Bacteria</taxon>
        <taxon>Pseudomonadati</taxon>
        <taxon>Pseudomonadota</taxon>
        <taxon>Alphaproteobacteria</taxon>
        <taxon>Hyphomonadales</taxon>
        <taxon>Hyphomonadaceae</taxon>
        <taxon>Henriciella</taxon>
    </lineage>
</organism>
<dbReference type="EC" id="2.7.1.40" evidence="3 12"/>
<dbReference type="OrthoDB" id="9812123at2"/>
<dbReference type="InterPro" id="IPR040442">
    <property type="entry name" value="Pyrv_kinase-like_dom_sf"/>
</dbReference>
<dbReference type="InterPro" id="IPR015806">
    <property type="entry name" value="Pyrv_Knase_insert_dom_sf"/>
</dbReference>
<evidence type="ECO:0000256" key="4">
    <source>
        <dbReference type="ARBA" id="ARBA00022679"/>
    </source>
</evidence>
<dbReference type="InterPro" id="IPR036918">
    <property type="entry name" value="Pyrv_Knase_C_sf"/>
</dbReference>
<dbReference type="Gene3D" id="3.40.1380.20">
    <property type="entry name" value="Pyruvate kinase, C-terminal domain"/>
    <property type="match status" value="1"/>
</dbReference>
<comment type="similarity">
    <text evidence="2 13">Belongs to the pyruvate kinase family.</text>
</comment>
<dbReference type="GO" id="GO:0005524">
    <property type="term" value="F:ATP binding"/>
    <property type="evidence" value="ECO:0007669"/>
    <property type="project" value="UniProtKB-KW"/>
</dbReference>
<evidence type="ECO:0000313" key="16">
    <source>
        <dbReference type="Proteomes" id="UP000266385"/>
    </source>
</evidence>
<dbReference type="SUPFAM" id="SSF51621">
    <property type="entry name" value="Phosphoenolpyruvate/pyruvate domain"/>
    <property type="match status" value="1"/>
</dbReference>
<dbReference type="GO" id="GO:0030955">
    <property type="term" value="F:potassium ion binding"/>
    <property type="evidence" value="ECO:0007669"/>
    <property type="project" value="UniProtKB-UniRule"/>
</dbReference>
<evidence type="ECO:0000256" key="7">
    <source>
        <dbReference type="ARBA" id="ARBA00022777"/>
    </source>
</evidence>
<dbReference type="InterPro" id="IPR001697">
    <property type="entry name" value="Pyr_Knase"/>
</dbReference>
<name>A0A399RJY4_9PROT</name>
<reference evidence="15 16" key="1">
    <citation type="submission" date="2018-08" db="EMBL/GenBank/DDBJ databases">
        <title>Henriciella mobilis sp. nov., isolated from seawater.</title>
        <authorList>
            <person name="Cheng H."/>
            <person name="Wu Y.-H."/>
            <person name="Xu X.-W."/>
            <person name="Guo L.-L."/>
        </authorList>
    </citation>
    <scope>NUCLEOTIDE SEQUENCE [LARGE SCALE GENOMIC DNA]</scope>
    <source>
        <strain evidence="15 16">JN25</strain>
    </source>
</reference>
<evidence type="ECO:0000256" key="10">
    <source>
        <dbReference type="ARBA" id="ARBA00023152"/>
    </source>
</evidence>
<dbReference type="Pfam" id="PF00224">
    <property type="entry name" value="PK"/>
    <property type="match status" value="1"/>
</dbReference>
<protein>
    <recommendedName>
        <fullName evidence="3 12">Pyruvate kinase</fullName>
        <ecNumber evidence="3 12">2.7.1.40</ecNumber>
    </recommendedName>
</protein>
<comment type="caution">
    <text evidence="15">The sequence shown here is derived from an EMBL/GenBank/DDBJ whole genome shotgun (WGS) entry which is preliminary data.</text>
</comment>
<evidence type="ECO:0000256" key="3">
    <source>
        <dbReference type="ARBA" id="ARBA00012142"/>
    </source>
</evidence>
<evidence type="ECO:0000256" key="2">
    <source>
        <dbReference type="ARBA" id="ARBA00008663"/>
    </source>
</evidence>
<keyword evidence="9 13" id="KW-0460">Magnesium</keyword>
<dbReference type="Proteomes" id="UP000266385">
    <property type="component" value="Unassembled WGS sequence"/>
</dbReference>
<dbReference type="SUPFAM" id="SSF50800">
    <property type="entry name" value="PK beta-barrel domain-like"/>
    <property type="match status" value="1"/>
</dbReference>
<accession>A0A399RJY4</accession>
<keyword evidence="10 13" id="KW-0324">Glycolysis</keyword>
<comment type="catalytic activity">
    <reaction evidence="13">
        <text>pyruvate + ATP = phosphoenolpyruvate + ADP + H(+)</text>
        <dbReference type="Rhea" id="RHEA:18157"/>
        <dbReference type="ChEBI" id="CHEBI:15361"/>
        <dbReference type="ChEBI" id="CHEBI:15378"/>
        <dbReference type="ChEBI" id="CHEBI:30616"/>
        <dbReference type="ChEBI" id="CHEBI:58702"/>
        <dbReference type="ChEBI" id="CHEBI:456216"/>
        <dbReference type="EC" id="2.7.1.40"/>
    </reaction>
</comment>
<comment type="pathway">
    <text evidence="1 13">Carbohydrate degradation; glycolysis; pyruvate from D-glyceraldehyde 3-phosphate: step 5/5.</text>
</comment>
<evidence type="ECO:0000256" key="12">
    <source>
        <dbReference type="NCBIfam" id="TIGR01064"/>
    </source>
</evidence>
<evidence type="ECO:0000256" key="13">
    <source>
        <dbReference type="RuleBase" id="RU000504"/>
    </source>
</evidence>
<evidence type="ECO:0000256" key="5">
    <source>
        <dbReference type="ARBA" id="ARBA00022723"/>
    </source>
</evidence>
<keyword evidence="6" id="KW-0547">Nucleotide-binding</keyword>
<gene>
    <name evidence="15" type="primary">pyk</name>
    <name evidence="15" type="ORF">D1223_06590</name>
</gene>
<keyword evidence="11 15" id="KW-0670">Pyruvate</keyword>
<evidence type="ECO:0000313" key="15">
    <source>
        <dbReference type="EMBL" id="RIJ30307.1"/>
    </source>
</evidence>
<proteinExistence type="inferred from homology"/>
<keyword evidence="4 13" id="KW-0808">Transferase</keyword>
<dbReference type="SUPFAM" id="SSF52935">
    <property type="entry name" value="PK C-terminal domain-like"/>
    <property type="match status" value="1"/>
</dbReference>
<evidence type="ECO:0000256" key="8">
    <source>
        <dbReference type="ARBA" id="ARBA00022840"/>
    </source>
</evidence>
<dbReference type="NCBIfam" id="TIGR01064">
    <property type="entry name" value="pyruv_kin"/>
    <property type="match status" value="1"/>
</dbReference>
<feature type="domain" description="Pyruvate kinase barrel" evidence="14">
    <location>
        <begin position="24"/>
        <end position="340"/>
    </location>
</feature>
<evidence type="ECO:0000256" key="1">
    <source>
        <dbReference type="ARBA" id="ARBA00004997"/>
    </source>
</evidence>
<dbReference type="PRINTS" id="PR01050">
    <property type="entry name" value="PYRUVTKNASE"/>
</dbReference>
<sequence length="481" mass="51398">MRLGLSEQLEEAPMASGLPRLRGRNAKIVATLGPGSRGARTVQLLAEAGADIFRLNFSHGSHEDHRRSLEAVRMAEKAIGRPLAVLADLQGPKVRVGDFPDGKLKLTFGGTYALIAASETDQPETIPVPHPEILGALDVGDRILCNDGMIILEVIKAGKHPVVKSDLPGELGNRKGFTVQGKALPVSALTEKDREDLDYALEIGADLIALSFVQSVADLNEAHAIIQGRAPLIAKLEKPAAIADLDAVVAAADGVMVARGDLGVEFPAEEVPIIQRRIVRTARSKGKPVIVATQMLESMIDNAAPTRAETGDVATAVYQGVDAVMLSAETAVGRHPATAVAIMGKIIQATEHAEDYRDSLKQFMGDRSVELTVDVIARAAQSLAYAEKATALALRTGSALRLAQFSKHRGRYMILYGSADEARLRKAQLLWGVHPIHVANIEAGDWPVTLLKTAELDGSVAYAAWKGDDDEAAWEMGVRRG</sequence>
<dbReference type="GO" id="GO:0000287">
    <property type="term" value="F:magnesium ion binding"/>
    <property type="evidence" value="ECO:0007669"/>
    <property type="project" value="UniProtKB-UniRule"/>
</dbReference>
<dbReference type="InterPro" id="IPR011037">
    <property type="entry name" value="Pyrv_Knase-like_insert_dom_sf"/>
</dbReference>
<dbReference type="InterPro" id="IPR015813">
    <property type="entry name" value="Pyrv/PenolPyrv_kinase-like_dom"/>
</dbReference>
<keyword evidence="16" id="KW-1185">Reference proteome</keyword>
<dbReference type="AlphaFoldDB" id="A0A399RJY4"/>
<keyword evidence="8" id="KW-0067">ATP-binding</keyword>
<dbReference type="EMBL" id="QWFX01000006">
    <property type="protein sequence ID" value="RIJ30307.1"/>
    <property type="molecule type" value="Genomic_DNA"/>
</dbReference>
<dbReference type="Gene3D" id="3.20.20.60">
    <property type="entry name" value="Phosphoenolpyruvate-binding domains"/>
    <property type="match status" value="1"/>
</dbReference>
<dbReference type="Gene3D" id="2.40.33.10">
    <property type="entry name" value="PK beta-barrel domain-like"/>
    <property type="match status" value="1"/>
</dbReference>
<evidence type="ECO:0000256" key="11">
    <source>
        <dbReference type="ARBA" id="ARBA00023317"/>
    </source>
</evidence>
<keyword evidence="7 13" id="KW-0418">Kinase</keyword>
<dbReference type="UniPathway" id="UPA00109">
    <property type="reaction ID" value="UER00188"/>
</dbReference>
<keyword evidence="5" id="KW-0479">Metal-binding</keyword>